<dbReference type="InterPro" id="IPR036291">
    <property type="entry name" value="NAD(P)-bd_dom_sf"/>
</dbReference>
<dbReference type="NCBIfam" id="NF006509">
    <property type="entry name" value="PRK08945.1"/>
    <property type="match status" value="1"/>
</dbReference>
<comment type="caution">
    <text evidence="3">The sequence shown here is derived from an EMBL/GenBank/DDBJ whole genome shotgun (WGS) entry which is preliminary data.</text>
</comment>
<dbReference type="PANTHER" id="PTHR42901">
    <property type="entry name" value="ALCOHOL DEHYDROGENASE"/>
    <property type="match status" value="1"/>
</dbReference>
<dbReference type="GO" id="GO:0016491">
    <property type="term" value="F:oxidoreductase activity"/>
    <property type="evidence" value="ECO:0007669"/>
    <property type="project" value="UniProtKB-KW"/>
</dbReference>
<evidence type="ECO:0000256" key="2">
    <source>
        <dbReference type="ARBA" id="ARBA00023002"/>
    </source>
</evidence>
<dbReference type="Proteomes" id="UP000320404">
    <property type="component" value="Unassembled WGS sequence"/>
</dbReference>
<dbReference type="SUPFAM" id="SSF51735">
    <property type="entry name" value="NAD(P)-binding Rossmann-fold domains"/>
    <property type="match status" value="1"/>
</dbReference>
<keyword evidence="2" id="KW-0560">Oxidoreductase</keyword>
<dbReference type="PRINTS" id="PR00081">
    <property type="entry name" value="GDHRDH"/>
</dbReference>
<evidence type="ECO:0000313" key="3">
    <source>
        <dbReference type="EMBL" id="RZO75840.1"/>
    </source>
</evidence>
<gene>
    <name evidence="3" type="ORF">EVA69_03675</name>
</gene>
<dbReference type="PANTHER" id="PTHR42901:SF1">
    <property type="entry name" value="ALCOHOL DEHYDROGENASE"/>
    <property type="match status" value="1"/>
</dbReference>
<evidence type="ECO:0000256" key="1">
    <source>
        <dbReference type="ARBA" id="ARBA00006484"/>
    </source>
</evidence>
<dbReference type="InterPro" id="IPR020904">
    <property type="entry name" value="Sc_DH/Rdtase_CS"/>
</dbReference>
<dbReference type="Pfam" id="PF00106">
    <property type="entry name" value="adh_short"/>
    <property type="match status" value="1"/>
</dbReference>
<protein>
    <submittedName>
        <fullName evidence="3">YciK family oxidoreductase</fullName>
    </submittedName>
</protein>
<reference evidence="3 4" key="1">
    <citation type="submission" date="2019-02" db="EMBL/GenBank/DDBJ databases">
        <title>Prokaryotic population dynamics and viral predation in marine succession experiment using metagenomics: the confinement effect.</title>
        <authorList>
            <person name="Haro-Moreno J.M."/>
            <person name="Rodriguez-Valera F."/>
            <person name="Lopez-Perez M."/>
        </authorList>
    </citation>
    <scope>NUCLEOTIDE SEQUENCE [LARGE SCALE GENOMIC DNA]</scope>
    <source>
        <strain evidence="3">MED-G158</strain>
    </source>
</reference>
<accession>A0A520S033</accession>
<organism evidence="3 4">
    <name type="scientific">OM182 bacterium</name>
    <dbReference type="NCBI Taxonomy" id="2510334"/>
    <lineage>
        <taxon>Bacteria</taxon>
        <taxon>Pseudomonadati</taxon>
        <taxon>Pseudomonadota</taxon>
        <taxon>Gammaproteobacteria</taxon>
        <taxon>OMG group</taxon>
        <taxon>OM182 clade</taxon>
    </lineage>
</organism>
<dbReference type="AlphaFoldDB" id="A0A520S033"/>
<dbReference type="Gene3D" id="3.40.50.720">
    <property type="entry name" value="NAD(P)-binding Rossmann-like Domain"/>
    <property type="match status" value="1"/>
</dbReference>
<dbReference type="EMBL" id="SHAH01000044">
    <property type="protein sequence ID" value="RZO75840.1"/>
    <property type="molecule type" value="Genomic_DNA"/>
</dbReference>
<name>A0A520S033_9GAMM</name>
<dbReference type="InterPro" id="IPR002347">
    <property type="entry name" value="SDR_fam"/>
</dbReference>
<sequence length="256" mass="27590">MFTYSPAKDLLAGRTLLITGASDGIGRVCATTFAEYGADLILLGRSQEKLEQLFDELEDSYPGKATIQPIDFSTASAEDYKALGESLTENFPVLDGLLHNAGLLGPLCPIEHYPDADWEKLAKVNLNANFFLTKAAMPSLQRSDDGRLVFTASSVGRKGRAYWGAYAVTKFAVEGLMQTMADELGSTSKIRVNSLNPGATRTAMRQTAYPAEDPNTLPEPEALMAVYLYLMGPDSTSIHGQAIDAQTLSDNSLPPA</sequence>
<proteinExistence type="inferred from homology"/>
<dbReference type="PROSITE" id="PS00061">
    <property type="entry name" value="ADH_SHORT"/>
    <property type="match status" value="1"/>
</dbReference>
<comment type="similarity">
    <text evidence="1">Belongs to the short-chain dehydrogenases/reductases (SDR) family.</text>
</comment>
<evidence type="ECO:0000313" key="4">
    <source>
        <dbReference type="Proteomes" id="UP000320404"/>
    </source>
</evidence>